<keyword evidence="3" id="KW-1185">Reference proteome</keyword>
<gene>
    <name evidence="2" type="ORF">OGAPHI_000273</name>
</gene>
<dbReference type="RefSeq" id="XP_046064746.1">
    <property type="nucleotide sequence ID" value="XM_046203651.1"/>
</dbReference>
<dbReference type="AlphaFoldDB" id="A0A9P8TAQ0"/>
<feature type="compositionally biased region" description="Polar residues" evidence="1">
    <location>
        <begin position="1"/>
        <end position="12"/>
    </location>
</feature>
<comment type="caution">
    <text evidence="2">The sequence shown here is derived from an EMBL/GenBank/DDBJ whole genome shotgun (WGS) entry which is preliminary data.</text>
</comment>
<reference evidence="2" key="2">
    <citation type="submission" date="2021-01" db="EMBL/GenBank/DDBJ databases">
        <authorList>
            <person name="Schikora-Tamarit M.A."/>
        </authorList>
    </citation>
    <scope>NUCLEOTIDE SEQUENCE</scope>
    <source>
        <strain evidence="2">CBS6075</strain>
    </source>
</reference>
<sequence>MLGSSDFFSTSTGPEGSADAEAESAGSTDSDGSEGSADLANSAAFSDPKGSVGSSDSNFCFLLVSSVSCSASRLIPFSFTSVSDVVLSAPKTAGGSETAGNCWETCNCAGGGPAL</sequence>
<protein>
    <submittedName>
        <fullName evidence="2">Uncharacterized protein</fullName>
    </submittedName>
</protein>
<name>A0A9P8TAQ0_9ASCO</name>
<evidence type="ECO:0000256" key="1">
    <source>
        <dbReference type="SAM" id="MobiDB-lite"/>
    </source>
</evidence>
<dbReference type="GeneID" id="70232241"/>
<accession>A0A9P8TAQ0</accession>
<feature type="compositionally biased region" description="Low complexity" evidence="1">
    <location>
        <begin position="13"/>
        <end position="30"/>
    </location>
</feature>
<evidence type="ECO:0000313" key="2">
    <source>
        <dbReference type="EMBL" id="KAH3671570.1"/>
    </source>
</evidence>
<dbReference type="Proteomes" id="UP000769157">
    <property type="component" value="Unassembled WGS sequence"/>
</dbReference>
<evidence type="ECO:0000313" key="3">
    <source>
        <dbReference type="Proteomes" id="UP000769157"/>
    </source>
</evidence>
<dbReference type="EMBL" id="JAEUBE010000055">
    <property type="protein sequence ID" value="KAH3671570.1"/>
    <property type="molecule type" value="Genomic_DNA"/>
</dbReference>
<feature type="region of interest" description="Disordered" evidence="1">
    <location>
        <begin position="1"/>
        <end position="54"/>
    </location>
</feature>
<proteinExistence type="predicted"/>
<reference evidence="2" key="1">
    <citation type="journal article" date="2021" name="Open Biol.">
        <title>Shared evolutionary footprints suggest mitochondrial oxidative damage underlies multiple complex I losses in fungi.</title>
        <authorList>
            <person name="Schikora-Tamarit M.A."/>
            <person name="Marcet-Houben M."/>
            <person name="Nosek J."/>
            <person name="Gabaldon T."/>
        </authorList>
    </citation>
    <scope>NUCLEOTIDE SEQUENCE</scope>
    <source>
        <strain evidence="2">CBS6075</strain>
    </source>
</reference>
<organism evidence="2 3">
    <name type="scientific">Ogataea philodendri</name>
    <dbReference type="NCBI Taxonomy" id="1378263"/>
    <lineage>
        <taxon>Eukaryota</taxon>
        <taxon>Fungi</taxon>
        <taxon>Dikarya</taxon>
        <taxon>Ascomycota</taxon>
        <taxon>Saccharomycotina</taxon>
        <taxon>Pichiomycetes</taxon>
        <taxon>Pichiales</taxon>
        <taxon>Pichiaceae</taxon>
        <taxon>Ogataea</taxon>
    </lineage>
</organism>